<name>A0ABU8B694_9BRAD</name>
<dbReference type="Pfam" id="PF13340">
    <property type="entry name" value="DUF4096"/>
    <property type="match status" value="1"/>
</dbReference>
<dbReference type="RefSeq" id="WP_334478285.1">
    <property type="nucleotide sequence ID" value="NZ_JAZHRV010000001.1"/>
</dbReference>
<dbReference type="PANTHER" id="PTHR46637">
    <property type="entry name" value="TIS1421-TRANSPOSASE PROTEIN A"/>
    <property type="match status" value="1"/>
</dbReference>
<dbReference type="EMBL" id="JAZHRV010000001">
    <property type="protein sequence ID" value="MEH2553749.1"/>
    <property type="molecule type" value="Genomic_DNA"/>
</dbReference>
<feature type="domain" description="Insertion element IS402-like" evidence="1">
    <location>
        <begin position="5"/>
        <end position="56"/>
    </location>
</feature>
<dbReference type="PANTHER" id="PTHR46637:SF1">
    <property type="entry name" value="BLL5188 PROTEIN"/>
    <property type="match status" value="1"/>
</dbReference>
<organism evidence="2 3">
    <name type="scientific">Bradyrhizobium algeriense</name>
    <dbReference type="NCBI Taxonomy" id="634784"/>
    <lineage>
        <taxon>Bacteria</taxon>
        <taxon>Pseudomonadati</taxon>
        <taxon>Pseudomonadota</taxon>
        <taxon>Alphaproteobacteria</taxon>
        <taxon>Hyphomicrobiales</taxon>
        <taxon>Nitrobacteraceae</taxon>
        <taxon>Bradyrhizobium</taxon>
    </lineage>
</organism>
<accession>A0ABU8B694</accession>
<evidence type="ECO:0000313" key="2">
    <source>
        <dbReference type="EMBL" id="MEH2553749.1"/>
    </source>
</evidence>
<evidence type="ECO:0000313" key="3">
    <source>
        <dbReference type="Proteomes" id="UP001364224"/>
    </source>
</evidence>
<proteinExistence type="predicted"/>
<keyword evidence="3" id="KW-1185">Reference proteome</keyword>
<comment type="caution">
    <text evidence="2">The sequence shown here is derived from an EMBL/GenBank/DDBJ whole genome shotgun (WGS) entry which is preliminary data.</text>
</comment>
<reference evidence="2 3" key="1">
    <citation type="submission" date="2024-02" db="EMBL/GenBank/DDBJ databases">
        <title>Adaptive strategies in a cosmopolitan and abundant soil bacterium.</title>
        <authorList>
            <person name="Carini P."/>
        </authorList>
    </citation>
    <scope>NUCLEOTIDE SEQUENCE [LARGE SCALE GENOMIC DNA]</scope>
    <source>
        <strain evidence="2 3">AZCC 1608</strain>
    </source>
</reference>
<protein>
    <submittedName>
        <fullName evidence="2">Transposase</fullName>
    </submittedName>
</protein>
<dbReference type="InterPro" id="IPR052909">
    <property type="entry name" value="Transposase_6_like"/>
</dbReference>
<gene>
    <name evidence="2" type="ORF">V1286_001278</name>
</gene>
<evidence type="ECO:0000259" key="1">
    <source>
        <dbReference type="Pfam" id="PF13340"/>
    </source>
</evidence>
<sequence length="75" mass="8562">MRYELTDEEWIAIRPLLPNKPRGVPRVNDRRVLNGVFWVLRSGAPWRDLPENFGRTRPATIASFASDEGACGPRL</sequence>
<dbReference type="Proteomes" id="UP001364224">
    <property type="component" value="Unassembled WGS sequence"/>
</dbReference>
<dbReference type="InterPro" id="IPR025161">
    <property type="entry name" value="IS402-like_dom"/>
</dbReference>